<keyword evidence="5" id="KW-1133">Transmembrane helix</keyword>
<reference evidence="12" key="3">
    <citation type="submission" date="2025-09" db="UniProtKB">
        <authorList>
            <consortium name="Ensembl"/>
        </authorList>
    </citation>
    <scope>IDENTIFICATION</scope>
</reference>
<dbReference type="PANTHER" id="PTHR25466:SF14">
    <property type="entry name" value="BUTYROPHILIN SUBFAMILY 2 MEMBER A2-LIKE-RELATED"/>
    <property type="match status" value="1"/>
</dbReference>
<keyword evidence="4" id="KW-0732">Signal</keyword>
<keyword evidence="3" id="KW-0812">Transmembrane</keyword>
<evidence type="ECO:0000256" key="9">
    <source>
        <dbReference type="ARBA" id="ARBA00023180"/>
    </source>
</evidence>
<evidence type="ECO:0000259" key="11">
    <source>
        <dbReference type="PROSITE" id="PS50835"/>
    </source>
</evidence>
<evidence type="ECO:0000256" key="4">
    <source>
        <dbReference type="ARBA" id="ARBA00022729"/>
    </source>
</evidence>
<dbReference type="InterPro" id="IPR036179">
    <property type="entry name" value="Ig-like_dom_sf"/>
</dbReference>
<organism evidence="12 13">
    <name type="scientific">Poecilia formosa</name>
    <name type="common">Amazon molly</name>
    <name type="synonym">Limia formosa</name>
    <dbReference type="NCBI Taxonomy" id="48698"/>
    <lineage>
        <taxon>Eukaryota</taxon>
        <taxon>Metazoa</taxon>
        <taxon>Chordata</taxon>
        <taxon>Craniata</taxon>
        <taxon>Vertebrata</taxon>
        <taxon>Euteleostomi</taxon>
        <taxon>Actinopterygii</taxon>
        <taxon>Neopterygii</taxon>
        <taxon>Teleostei</taxon>
        <taxon>Neoteleostei</taxon>
        <taxon>Acanthomorphata</taxon>
        <taxon>Ovalentaria</taxon>
        <taxon>Atherinomorphae</taxon>
        <taxon>Cyprinodontiformes</taxon>
        <taxon>Poeciliidae</taxon>
        <taxon>Poeciliinae</taxon>
        <taxon>Poecilia</taxon>
    </lineage>
</organism>
<evidence type="ECO:0000313" key="12">
    <source>
        <dbReference type="Ensembl" id="ENSPFOP00000000317.1"/>
    </source>
</evidence>
<dbReference type="GeneTree" id="ENSGT00940000167778"/>
<dbReference type="eggNOG" id="ENOG502TKRW">
    <property type="taxonomic scope" value="Eukaryota"/>
</dbReference>
<dbReference type="InterPro" id="IPR013783">
    <property type="entry name" value="Ig-like_fold"/>
</dbReference>
<evidence type="ECO:0000256" key="1">
    <source>
        <dbReference type="ARBA" id="ARBA00004251"/>
    </source>
</evidence>
<dbReference type="InterPro" id="IPR003599">
    <property type="entry name" value="Ig_sub"/>
</dbReference>
<dbReference type="SMART" id="SM00409">
    <property type="entry name" value="IG"/>
    <property type="match status" value="2"/>
</dbReference>
<accession>A0A087X3G4</accession>
<comment type="subcellular location">
    <subcellularLocation>
        <location evidence="1">Cell membrane</location>
        <topology evidence="1">Single-pass type I membrane protein</topology>
    </subcellularLocation>
</comment>
<evidence type="ECO:0000256" key="6">
    <source>
        <dbReference type="ARBA" id="ARBA00023136"/>
    </source>
</evidence>
<dbReference type="GO" id="GO:0009897">
    <property type="term" value="C:external side of plasma membrane"/>
    <property type="evidence" value="ECO:0007669"/>
    <property type="project" value="TreeGrafter"/>
</dbReference>
<feature type="domain" description="Ig-like" evidence="11">
    <location>
        <begin position="8"/>
        <end position="116"/>
    </location>
</feature>
<keyword evidence="13" id="KW-1185">Reference proteome</keyword>
<dbReference type="GO" id="GO:0042102">
    <property type="term" value="P:positive regulation of T cell proliferation"/>
    <property type="evidence" value="ECO:0007669"/>
    <property type="project" value="TreeGrafter"/>
</dbReference>
<keyword evidence="8" id="KW-0675">Receptor</keyword>
<evidence type="ECO:0000256" key="5">
    <source>
        <dbReference type="ARBA" id="ARBA00022989"/>
    </source>
</evidence>
<dbReference type="PANTHER" id="PTHR25466">
    <property type="entry name" value="T-LYMPHOCYTE ACTIVATION ANTIGEN"/>
    <property type="match status" value="1"/>
</dbReference>
<dbReference type="PROSITE" id="PS50835">
    <property type="entry name" value="IG_LIKE"/>
    <property type="match status" value="1"/>
</dbReference>
<evidence type="ECO:0000256" key="3">
    <source>
        <dbReference type="ARBA" id="ARBA00022692"/>
    </source>
</evidence>
<dbReference type="Pfam" id="PF07686">
    <property type="entry name" value="V-set"/>
    <property type="match status" value="2"/>
</dbReference>
<keyword evidence="2" id="KW-1003">Cell membrane</keyword>
<keyword evidence="10" id="KW-0393">Immunoglobulin domain</keyword>
<dbReference type="InterPro" id="IPR007110">
    <property type="entry name" value="Ig-like_dom"/>
</dbReference>
<dbReference type="Ensembl" id="ENSPFOT00000000318.1">
    <property type="protein sequence ID" value="ENSPFOP00000000317.1"/>
    <property type="gene ID" value="ENSPFOG00000000363.1"/>
</dbReference>
<protein>
    <recommendedName>
        <fullName evidence="11">Ig-like domain-containing protein</fullName>
    </recommendedName>
</protein>
<name>A0A087X3G4_POEFO</name>
<keyword evidence="7" id="KW-1015">Disulfide bond</keyword>
<sequence>TVSLFILPACRDSLTVKVEVCKGEPSVVLPCQYSQKLEEIVTVKWSSFDLDPNTVHQRQEADDLRGQNEIFKGRTSMAPLALDSGDFSLTLSEPQVSDSGVYICSLRHETEEIMVSDVQLIVTVYRVEVDSGEESVLLPFKTAVCLPGKSKVTWRTHDSKVVHINSLNFQHQQHRQFKDRTEMKKPGKSRDFSLILKKPTDKDTGTYICTVCDYWSENISTKKQVLLNVK</sequence>
<dbReference type="InterPro" id="IPR051713">
    <property type="entry name" value="T-cell_Activation_Regulation"/>
</dbReference>
<dbReference type="STRING" id="48698.ENSPFOP00000000317"/>
<dbReference type="SMART" id="SM00406">
    <property type="entry name" value="IGv"/>
    <property type="match status" value="2"/>
</dbReference>
<evidence type="ECO:0000256" key="2">
    <source>
        <dbReference type="ARBA" id="ARBA00022475"/>
    </source>
</evidence>
<evidence type="ECO:0000313" key="13">
    <source>
        <dbReference type="Proteomes" id="UP000028760"/>
    </source>
</evidence>
<dbReference type="SUPFAM" id="SSF48726">
    <property type="entry name" value="Immunoglobulin"/>
    <property type="match status" value="2"/>
</dbReference>
<keyword evidence="9" id="KW-0325">Glycoprotein</keyword>
<evidence type="ECO:0000256" key="10">
    <source>
        <dbReference type="ARBA" id="ARBA00023319"/>
    </source>
</evidence>
<evidence type="ECO:0000256" key="7">
    <source>
        <dbReference type="ARBA" id="ARBA00023157"/>
    </source>
</evidence>
<reference evidence="12" key="2">
    <citation type="submission" date="2025-08" db="UniProtKB">
        <authorList>
            <consortium name="Ensembl"/>
        </authorList>
    </citation>
    <scope>IDENTIFICATION</scope>
</reference>
<dbReference type="GO" id="GO:0006955">
    <property type="term" value="P:immune response"/>
    <property type="evidence" value="ECO:0007669"/>
    <property type="project" value="TreeGrafter"/>
</dbReference>
<dbReference type="EMBL" id="AYCK01029418">
    <property type="status" value="NOT_ANNOTATED_CDS"/>
    <property type="molecule type" value="Genomic_DNA"/>
</dbReference>
<dbReference type="Proteomes" id="UP000028760">
    <property type="component" value="Unassembled WGS sequence"/>
</dbReference>
<dbReference type="AlphaFoldDB" id="A0A087X3G4"/>
<dbReference type="GO" id="GO:0031295">
    <property type="term" value="P:T cell costimulation"/>
    <property type="evidence" value="ECO:0007669"/>
    <property type="project" value="TreeGrafter"/>
</dbReference>
<proteinExistence type="predicted"/>
<dbReference type="Gene3D" id="2.60.40.10">
    <property type="entry name" value="Immunoglobulins"/>
    <property type="match status" value="2"/>
</dbReference>
<evidence type="ECO:0000256" key="8">
    <source>
        <dbReference type="ARBA" id="ARBA00023170"/>
    </source>
</evidence>
<dbReference type="GO" id="GO:0007166">
    <property type="term" value="P:cell surface receptor signaling pathway"/>
    <property type="evidence" value="ECO:0007669"/>
    <property type="project" value="TreeGrafter"/>
</dbReference>
<keyword evidence="6" id="KW-0472">Membrane</keyword>
<dbReference type="GO" id="GO:0042130">
    <property type="term" value="P:negative regulation of T cell proliferation"/>
    <property type="evidence" value="ECO:0007669"/>
    <property type="project" value="TreeGrafter"/>
</dbReference>
<dbReference type="GO" id="GO:0071222">
    <property type="term" value="P:cellular response to lipopolysaccharide"/>
    <property type="evidence" value="ECO:0007669"/>
    <property type="project" value="TreeGrafter"/>
</dbReference>
<dbReference type="InterPro" id="IPR013106">
    <property type="entry name" value="Ig_V-set"/>
</dbReference>
<reference evidence="13" key="1">
    <citation type="submission" date="2013-10" db="EMBL/GenBank/DDBJ databases">
        <authorList>
            <person name="Schartl M."/>
            <person name="Warren W."/>
        </authorList>
    </citation>
    <scope>NUCLEOTIDE SEQUENCE [LARGE SCALE GENOMIC DNA]</scope>
    <source>
        <strain evidence="13">female</strain>
    </source>
</reference>